<proteinExistence type="predicted"/>
<dbReference type="AlphaFoldDB" id="A0A0F9JD32"/>
<feature type="coiled-coil region" evidence="1">
    <location>
        <begin position="102"/>
        <end position="129"/>
    </location>
</feature>
<accession>A0A0F9JD32</accession>
<name>A0A0F9JD32_9ZZZZ</name>
<feature type="non-terminal residue" evidence="2">
    <location>
        <position position="1"/>
    </location>
</feature>
<sequence>IYKNGIPFNVSGIPGRQHGGSVIANQAYIVGESRAELFIPKVPGKIMPDLSGLIGARSPQAGRSDELDDFWKKYYKALSDQLGLMTDLDSTIYDLNKKWDDFIKKAKELGATEEKLKELEEDRLKAIAKAIEDFIISAQAPLQAVMDSWRDFMAEITGTSAADKALEDIKRWRKEQGLGKSIGLLDFKGMDKDQIKEYGKLIAGYYAAQLQALEEQYNAWLEAKGQAESLIADMKKAVADVGPVLKSIPKLAGKSIEDVSEYLNAMGEWLGRATALMGQYDSFRDSIREQTQSIRREAATYGMEDAELLSWYNAEFWKGLSDIASMSAEDAIEKAKDLQTLVMDRYALEKTELEAIIGLVADIDGKIQDLRYSSFNLALPGVRAAAAGGDYAQLLAGARGGSADDISKYLGFIDTYLGESQAAFKSSEAYLDIWTQVQNDLEGLGLQTEKAMSQEGRLLTSIEQIQTDALNQLALIDQAVVARAETLKDAIREQTKILEGMIGEGGVIENALKDIEKQMLKLHKEMMFALDAIRLAIEQQGPKIPNPAQAAEYQRPLNIITEIDGKQVIYANIGIVKAAADEVRVSANERPGNELRTLYHYY</sequence>
<organism evidence="2">
    <name type="scientific">marine sediment metagenome</name>
    <dbReference type="NCBI Taxonomy" id="412755"/>
    <lineage>
        <taxon>unclassified sequences</taxon>
        <taxon>metagenomes</taxon>
        <taxon>ecological metagenomes</taxon>
    </lineage>
</organism>
<evidence type="ECO:0000256" key="1">
    <source>
        <dbReference type="SAM" id="Coils"/>
    </source>
</evidence>
<dbReference type="EMBL" id="LAZR01011724">
    <property type="protein sequence ID" value="KKM60201.1"/>
    <property type="molecule type" value="Genomic_DNA"/>
</dbReference>
<comment type="caution">
    <text evidence="2">The sequence shown here is derived from an EMBL/GenBank/DDBJ whole genome shotgun (WGS) entry which is preliminary data.</text>
</comment>
<gene>
    <name evidence="2" type="ORF">LCGC14_1544220</name>
</gene>
<protein>
    <submittedName>
        <fullName evidence="2">Uncharacterized protein</fullName>
    </submittedName>
</protein>
<reference evidence="2" key="1">
    <citation type="journal article" date="2015" name="Nature">
        <title>Complex archaea that bridge the gap between prokaryotes and eukaryotes.</title>
        <authorList>
            <person name="Spang A."/>
            <person name="Saw J.H."/>
            <person name="Jorgensen S.L."/>
            <person name="Zaremba-Niedzwiedzka K."/>
            <person name="Martijn J."/>
            <person name="Lind A.E."/>
            <person name="van Eijk R."/>
            <person name="Schleper C."/>
            <person name="Guy L."/>
            <person name="Ettema T.J."/>
        </authorList>
    </citation>
    <scope>NUCLEOTIDE SEQUENCE</scope>
</reference>
<keyword evidence="1" id="KW-0175">Coiled coil</keyword>
<evidence type="ECO:0000313" key="2">
    <source>
        <dbReference type="EMBL" id="KKM60201.1"/>
    </source>
</evidence>